<sequence length="62" mass="7333">MCVCISIDNKDKTSDRIRLFISFFFTHINHNRKPNVMRATHITSRGILTAKSSRNKEYRCMQ</sequence>
<gene>
    <name evidence="1" type="ORF">OCBIM_22019043mg</name>
</gene>
<dbReference type="AlphaFoldDB" id="A0A0L8HAB2"/>
<proteinExistence type="predicted"/>
<organism evidence="1">
    <name type="scientific">Octopus bimaculoides</name>
    <name type="common">California two-spotted octopus</name>
    <dbReference type="NCBI Taxonomy" id="37653"/>
    <lineage>
        <taxon>Eukaryota</taxon>
        <taxon>Metazoa</taxon>
        <taxon>Spiralia</taxon>
        <taxon>Lophotrochozoa</taxon>
        <taxon>Mollusca</taxon>
        <taxon>Cephalopoda</taxon>
        <taxon>Coleoidea</taxon>
        <taxon>Octopodiformes</taxon>
        <taxon>Octopoda</taxon>
        <taxon>Incirrata</taxon>
        <taxon>Octopodidae</taxon>
        <taxon>Octopus</taxon>
    </lineage>
</organism>
<evidence type="ECO:0000313" key="1">
    <source>
        <dbReference type="EMBL" id="KOF86231.1"/>
    </source>
</evidence>
<accession>A0A0L8HAB2</accession>
<reference evidence="1" key="1">
    <citation type="submission" date="2015-07" db="EMBL/GenBank/DDBJ databases">
        <title>MeaNS - Measles Nucleotide Surveillance Program.</title>
        <authorList>
            <person name="Tran T."/>
            <person name="Druce J."/>
        </authorList>
    </citation>
    <scope>NUCLEOTIDE SEQUENCE</scope>
    <source>
        <strain evidence="1">UCB-OBI-ISO-001</strain>
        <tissue evidence="1">Gonad</tissue>
    </source>
</reference>
<protein>
    <submittedName>
        <fullName evidence="1">Uncharacterized protein</fullName>
    </submittedName>
</protein>
<name>A0A0L8HAB2_OCTBM</name>
<dbReference type="EMBL" id="KQ418711">
    <property type="protein sequence ID" value="KOF86231.1"/>
    <property type="molecule type" value="Genomic_DNA"/>
</dbReference>